<dbReference type="Proteomes" id="UP000287601">
    <property type="component" value="Chromosome"/>
</dbReference>
<dbReference type="NCBIfam" id="TIGR01633">
    <property type="entry name" value="phi3626_gp14_N"/>
    <property type="match status" value="1"/>
</dbReference>
<organism evidence="2 3">
    <name type="scientific">Aminipila luticellarii</name>
    <dbReference type="NCBI Taxonomy" id="2507160"/>
    <lineage>
        <taxon>Bacteria</taxon>
        <taxon>Bacillati</taxon>
        <taxon>Bacillota</taxon>
        <taxon>Clostridia</taxon>
        <taxon>Peptostreptococcales</taxon>
        <taxon>Anaerovoracaceae</taxon>
        <taxon>Aminipila</taxon>
    </lineage>
</organism>
<accession>A0A410PWX8</accession>
<dbReference type="Gene3D" id="2.40.30.200">
    <property type="match status" value="1"/>
</dbReference>
<dbReference type="KEGG" id="amij:EQM06_09540"/>
<dbReference type="InterPro" id="IPR006520">
    <property type="entry name" value="Dit_BPSPP_N"/>
</dbReference>
<feature type="domain" description="Siphovirus-type tail component RIFT-related" evidence="1">
    <location>
        <begin position="23"/>
        <end position="124"/>
    </location>
</feature>
<keyword evidence="3" id="KW-1185">Reference proteome</keyword>
<gene>
    <name evidence="2" type="ORF">EQM06_09540</name>
</gene>
<dbReference type="Pfam" id="PF05709">
    <property type="entry name" value="Sipho_tail"/>
    <property type="match status" value="1"/>
</dbReference>
<name>A0A410PWX8_9FIRM</name>
<evidence type="ECO:0000259" key="1">
    <source>
        <dbReference type="Pfam" id="PF05709"/>
    </source>
</evidence>
<dbReference type="EMBL" id="CP035281">
    <property type="protein sequence ID" value="QAT43437.1"/>
    <property type="molecule type" value="Genomic_DNA"/>
</dbReference>
<dbReference type="InterPro" id="IPR008841">
    <property type="entry name" value="Siphovirus-type_tail_N"/>
</dbReference>
<evidence type="ECO:0000313" key="2">
    <source>
        <dbReference type="EMBL" id="QAT43437.1"/>
    </source>
</evidence>
<evidence type="ECO:0000313" key="3">
    <source>
        <dbReference type="Proteomes" id="UP000287601"/>
    </source>
</evidence>
<dbReference type="AlphaFoldDB" id="A0A410PWX8"/>
<protein>
    <recommendedName>
        <fullName evidence="1">Siphovirus-type tail component RIFT-related domain-containing protein</fullName>
    </recommendedName>
</protein>
<sequence>MIGLSFRNIHSSFFGIGVRSDDRSVIPELRKNEFTIPGKHGATDYGMNTYEKRTISVILGLMENANHEELRLKARDIAKWLSGQGMLIFDDEPDKAYEAGVYGYIGIEQIELVPAGILTVNFECQPFAESLEYRQVNTQLTASPAEVNTQVNGSIETCCIITIKNMGDTDIKDINIKRKAAI</sequence>
<dbReference type="OrthoDB" id="3078561at2"/>
<reference evidence="2 3" key="1">
    <citation type="submission" date="2019-01" db="EMBL/GenBank/DDBJ databases">
        <title>Draft genomes of a novel of Aminipila strains.</title>
        <authorList>
            <person name="Ma S."/>
        </authorList>
    </citation>
    <scope>NUCLEOTIDE SEQUENCE [LARGE SCALE GENOMIC DNA]</scope>
    <source>
        <strain evidence="3">JN-39</strain>
    </source>
</reference>
<dbReference type="RefSeq" id="WP_128746217.1">
    <property type="nucleotide sequence ID" value="NZ_CP035281.1"/>
</dbReference>
<proteinExistence type="predicted"/>